<dbReference type="Proteomes" id="UP001166286">
    <property type="component" value="Unassembled WGS sequence"/>
</dbReference>
<feature type="compositionally biased region" description="Polar residues" evidence="1">
    <location>
        <begin position="256"/>
        <end position="265"/>
    </location>
</feature>
<feature type="region of interest" description="Disordered" evidence="1">
    <location>
        <begin position="406"/>
        <end position="455"/>
    </location>
</feature>
<feature type="region of interest" description="Disordered" evidence="1">
    <location>
        <begin position="22"/>
        <end position="50"/>
    </location>
</feature>
<evidence type="ECO:0000313" key="2">
    <source>
        <dbReference type="EMBL" id="KAK0514211.1"/>
    </source>
</evidence>
<keyword evidence="3" id="KW-1185">Reference proteome</keyword>
<evidence type="ECO:0000313" key="3">
    <source>
        <dbReference type="Proteomes" id="UP001166286"/>
    </source>
</evidence>
<proteinExistence type="predicted"/>
<feature type="compositionally biased region" description="Pro residues" evidence="1">
    <location>
        <begin position="622"/>
        <end position="642"/>
    </location>
</feature>
<feature type="region of interest" description="Disordered" evidence="1">
    <location>
        <begin position="148"/>
        <end position="213"/>
    </location>
</feature>
<protein>
    <submittedName>
        <fullName evidence="2">Uncharacterized protein</fullName>
    </submittedName>
</protein>
<dbReference type="AlphaFoldDB" id="A0AA39UC84"/>
<feature type="compositionally biased region" description="Polar residues" evidence="1">
    <location>
        <begin position="406"/>
        <end position="423"/>
    </location>
</feature>
<feature type="compositionally biased region" description="Low complexity" evidence="1">
    <location>
        <begin position="166"/>
        <end position="181"/>
    </location>
</feature>
<accession>A0AA39UC84</accession>
<feature type="compositionally biased region" description="Low complexity" evidence="1">
    <location>
        <begin position="562"/>
        <end position="578"/>
    </location>
</feature>
<feature type="compositionally biased region" description="Basic and acidic residues" evidence="1">
    <location>
        <begin position="185"/>
        <end position="195"/>
    </location>
</feature>
<feature type="region of interest" description="Disordered" evidence="1">
    <location>
        <begin position="509"/>
        <end position="529"/>
    </location>
</feature>
<feature type="region of interest" description="Disordered" evidence="1">
    <location>
        <begin position="562"/>
        <end position="669"/>
    </location>
</feature>
<dbReference type="EMBL" id="JAFEKC020000005">
    <property type="protein sequence ID" value="KAK0514211.1"/>
    <property type="molecule type" value="Genomic_DNA"/>
</dbReference>
<organism evidence="2 3">
    <name type="scientific">Cladonia borealis</name>
    <dbReference type="NCBI Taxonomy" id="184061"/>
    <lineage>
        <taxon>Eukaryota</taxon>
        <taxon>Fungi</taxon>
        <taxon>Dikarya</taxon>
        <taxon>Ascomycota</taxon>
        <taxon>Pezizomycotina</taxon>
        <taxon>Lecanoromycetes</taxon>
        <taxon>OSLEUM clade</taxon>
        <taxon>Lecanoromycetidae</taxon>
        <taxon>Lecanorales</taxon>
        <taxon>Lecanorineae</taxon>
        <taxon>Cladoniaceae</taxon>
        <taxon>Cladonia</taxon>
    </lineage>
</organism>
<feature type="region of interest" description="Disordered" evidence="1">
    <location>
        <begin position="255"/>
        <end position="285"/>
    </location>
</feature>
<feature type="compositionally biased region" description="Polar residues" evidence="1">
    <location>
        <begin position="510"/>
        <end position="524"/>
    </location>
</feature>
<gene>
    <name evidence="2" type="ORF">JMJ35_002828</name>
</gene>
<comment type="caution">
    <text evidence="2">The sequence shown here is derived from an EMBL/GenBank/DDBJ whole genome shotgun (WGS) entry which is preliminary data.</text>
</comment>
<evidence type="ECO:0000256" key="1">
    <source>
        <dbReference type="SAM" id="MobiDB-lite"/>
    </source>
</evidence>
<sequence length="763" mass="83904">MLRLGPTQIRLDAKDLAWHVGRHHDRQARRAEVPSGEVTSRAKRSPKKIEDGHVQAVSYTLPHRPAFQRAEDVQERDTPIFSKEPVPGNARSFWDKILADAGTPTRTQSTILANATVIDPSEEFLEHTHSSRASIEDDITDVEHDARDTGVKRRIGNPFQDSDGQSSSGAPTPTSSESPEPLQNDPHDKLDEGKVNRNSSSEGNAQASSSKRRMSFFPFNRRLAPANVDGSSETVSHLLSNRMVFDGPSDAYNTYYGRSSQSSEGNLEAPIQDDSYGSRHNGRANSSSLDALVSDAEGGLVTYNMTLPLNLRSSIRRVSSELEVFGAHKDRASAIETTRPTLTSHTAHPGEAGRNLLGTRSTIRAVSSDVEPSLIETEWPSLSRSQAISNFRHPSATLPPSSLRFYQNAASSSPDQYPVNSAEQDSDVGPETRGLLTQPPRRPRNYRPRTESYSFESIEDSNEAFYTPQVDGTSTSRVAVPKVPSLLVSHPPARRPPPVPVVTRAALNASPPQATDFQRTSPSTLPFYESNDLRISPHEISSGYLTSTPQHQHQHHINPYRSLSSVSSSHGQTSSNSSRGLSPYATDFMTPSAHRRPSSHLPLPPPFSSTPRHVSSDYALPSPSPNAPLTPPHPHTPTPPSRSPNSPIRIPVYQDNRDPATQPQTPAGLRRHGVPVMMATQNPFYTAPVRPRTAGLGEAEQRVRDWQAFVTPTRRGRVGRAVRDEMDGGQENADRIGEEERMLRREMASGTRLGREEWGRRGV</sequence>
<feature type="compositionally biased region" description="Low complexity" evidence="1">
    <location>
        <begin position="198"/>
        <end position="209"/>
    </location>
</feature>
<reference evidence="2" key="1">
    <citation type="submission" date="2023-03" db="EMBL/GenBank/DDBJ databases">
        <title>Complete genome of Cladonia borealis.</title>
        <authorList>
            <person name="Park H."/>
        </authorList>
    </citation>
    <scope>NUCLEOTIDE SEQUENCE</scope>
    <source>
        <strain evidence="2">ANT050790</strain>
    </source>
</reference>
<name>A0AA39UC84_9LECA</name>